<proteinExistence type="predicted"/>
<accession>A0A6J4PLK8</accession>
<dbReference type="Pfam" id="PF18480">
    <property type="entry name" value="DUF5615"/>
    <property type="match status" value="1"/>
</dbReference>
<dbReference type="AlphaFoldDB" id="A0A6J4PLK8"/>
<protein>
    <recommendedName>
        <fullName evidence="1">DUF5615 domain-containing protein</fullName>
    </recommendedName>
</protein>
<evidence type="ECO:0000313" key="2">
    <source>
        <dbReference type="EMBL" id="CAA9419805.1"/>
    </source>
</evidence>
<sequence>MLNLYADEQFPLPVVQLLRAFGHNVLTVQEAGKAGLGIPDPEVLAFAISNDRAVLTLNRFDFIGLHNRQPGHAGIIVCTKDRNVEKLATRINDAIAGEETLRGKLIRVNRPPQ</sequence>
<dbReference type="InterPro" id="IPR041049">
    <property type="entry name" value="DUF5615"/>
</dbReference>
<feature type="domain" description="DUF5615" evidence="1">
    <location>
        <begin position="3"/>
        <end position="110"/>
    </location>
</feature>
<reference evidence="2" key="1">
    <citation type="submission" date="2020-02" db="EMBL/GenBank/DDBJ databases">
        <authorList>
            <person name="Meier V. D."/>
        </authorList>
    </citation>
    <scope>NUCLEOTIDE SEQUENCE</scope>
    <source>
        <strain evidence="2">AVDCRST_MAG84</strain>
    </source>
</reference>
<gene>
    <name evidence="2" type="ORF">AVDCRST_MAG84-7080</name>
</gene>
<evidence type="ECO:0000259" key="1">
    <source>
        <dbReference type="Pfam" id="PF18480"/>
    </source>
</evidence>
<name>A0A6J4PLK8_9CYAN</name>
<dbReference type="EMBL" id="CADCTZ010001805">
    <property type="protein sequence ID" value="CAA9419805.1"/>
    <property type="molecule type" value="Genomic_DNA"/>
</dbReference>
<organism evidence="2">
    <name type="scientific">uncultured Microcoleus sp</name>
    <dbReference type="NCBI Taxonomy" id="259945"/>
    <lineage>
        <taxon>Bacteria</taxon>
        <taxon>Bacillati</taxon>
        <taxon>Cyanobacteriota</taxon>
        <taxon>Cyanophyceae</taxon>
        <taxon>Oscillatoriophycideae</taxon>
        <taxon>Oscillatoriales</taxon>
        <taxon>Microcoleaceae</taxon>
        <taxon>Microcoleus</taxon>
        <taxon>environmental samples</taxon>
    </lineage>
</organism>